<dbReference type="Proteomes" id="UP000678393">
    <property type="component" value="Unassembled WGS sequence"/>
</dbReference>
<evidence type="ECO:0000313" key="4">
    <source>
        <dbReference type="Proteomes" id="UP000678393"/>
    </source>
</evidence>
<protein>
    <recommendedName>
        <fullName evidence="5">Transmembrane protein</fullName>
    </recommendedName>
</protein>
<dbReference type="InterPro" id="IPR013083">
    <property type="entry name" value="Znf_RING/FYVE/PHD"/>
</dbReference>
<feature type="compositionally biased region" description="Low complexity" evidence="1">
    <location>
        <begin position="11"/>
        <end position="25"/>
    </location>
</feature>
<evidence type="ECO:0000256" key="1">
    <source>
        <dbReference type="SAM" id="MobiDB-lite"/>
    </source>
</evidence>
<evidence type="ECO:0008006" key="5">
    <source>
        <dbReference type="Google" id="ProtNLM"/>
    </source>
</evidence>
<sequence>MSDHYLLQRWTPSRTPSRTPSTGRTGAPGINITKETKHGRCRNLHHDLRRCNYTRFHYLSNTSTVNCRNLFDTLSVPSCSLTGPKSPFLLESGGSHSVVVEQFEHPHQKQQSYILDYPSVVSSFDLISSCGSPTSIGYIALRCFVFVLCTFQISVYLLTTYLFSILKMGNEGSVPSSQESTPISEYPSMYSIHSRVRSSVESTRAPSPMEAPEPDLSHLTAEEVAQIRSVMERAKHMQHEESTRA</sequence>
<feature type="region of interest" description="Disordered" evidence="1">
    <location>
        <begin position="197"/>
        <end position="218"/>
    </location>
</feature>
<accession>A0A8S3YQV2</accession>
<organism evidence="3 4">
    <name type="scientific">Candidula unifasciata</name>
    <dbReference type="NCBI Taxonomy" id="100452"/>
    <lineage>
        <taxon>Eukaryota</taxon>
        <taxon>Metazoa</taxon>
        <taxon>Spiralia</taxon>
        <taxon>Lophotrochozoa</taxon>
        <taxon>Mollusca</taxon>
        <taxon>Gastropoda</taxon>
        <taxon>Heterobranchia</taxon>
        <taxon>Euthyneura</taxon>
        <taxon>Panpulmonata</taxon>
        <taxon>Eupulmonata</taxon>
        <taxon>Stylommatophora</taxon>
        <taxon>Helicina</taxon>
        <taxon>Helicoidea</taxon>
        <taxon>Geomitridae</taxon>
        <taxon>Candidula</taxon>
    </lineage>
</organism>
<comment type="caution">
    <text evidence="3">The sequence shown here is derived from an EMBL/GenBank/DDBJ whole genome shotgun (WGS) entry which is preliminary data.</text>
</comment>
<evidence type="ECO:0000256" key="2">
    <source>
        <dbReference type="SAM" id="Phobius"/>
    </source>
</evidence>
<keyword evidence="2" id="KW-0812">Transmembrane</keyword>
<dbReference type="EMBL" id="CAJHNH020000469">
    <property type="protein sequence ID" value="CAG5117902.1"/>
    <property type="molecule type" value="Genomic_DNA"/>
</dbReference>
<feature type="non-terminal residue" evidence="3">
    <location>
        <position position="245"/>
    </location>
</feature>
<dbReference type="Gene3D" id="3.30.40.10">
    <property type="entry name" value="Zinc/RING finger domain, C3HC4 (zinc finger)"/>
    <property type="match status" value="1"/>
</dbReference>
<reference evidence="3" key="1">
    <citation type="submission" date="2021-04" db="EMBL/GenBank/DDBJ databases">
        <authorList>
            <consortium name="Molecular Ecology Group"/>
        </authorList>
    </citation>
    <scope>NUCLEOTIDE SEQUENCE</scope>
</reference>
<dbReference type="OrthoDB" id="6159049at2759"/>
<keyword evidence="2" id="KW-1133">Transmembrane helix</keyword>
<feature type="region of interest" description="Disordered" evidence="1">
    <location>
        <begin position="1"/>
        <end position="33"/>
    </location>
</feature>
<keyword evidence="2" id="KW-0472">Membrane</keyword>
<evidence type="ECO:0000313" key="3">
    <source>
        <dbReference type="EMBL" id="CAG5117902.1"/>
    </source>
</evidence>
<feature type="transmembrane region" description="Helical" evidence="2">
    <location>
        <begin position="136"/>
        <end position="158"/>
    </location>
</feature>
<name>A0A8S3YQV2_9EUPU</name>
<dbReference type="AlphaFoldDB" id="A0A8S3YQV2"/>
<proteinExistence type="predicted"/>
<gene>
    <name evidence="3" type="ORF">CUNI_LOCUS3460</name>
</gene>
<keyword evidence="4" id="KW-1185">Reference proteome</keyword>